<dbReference type="GO" id="GO:0017000">
    <property type="term" value="P:antibiotic biosynthetic process"/>
    <property type="evidence" value="ECO:0007669"/>
    <property type="project" value="UniProtKB-KW"/>
</dbReference>
<evidence type="ECO:0000256" key="2">
    <source>
        <dbReference type="ARBA" id="ARBA00022617"/>
    </source>
</evidence>
<evidence type="ECO:0000256" key="4">
    <source>
        <dbReference type="ARBA" id="ARBA00022857"/>
    </source>
</evidence>
<dbReference type="PANTHER" id="PTHR46696:SF1">
    <property type="entry name" value="CYTOCHROME P450 YJIB-RELATED"/>
    <property type="match status" value="1"/>
</dbReference>
<sequence length="409" mass="44989">MTDTAPVTNLLSRAFLQNPYPVYRDMREAGPAKRVVVKTLTLELHAWVVTRYEDARRLLADPRLSKDGGEMPRIIERNKVGTDTVGLSNFKSMLFSDPPDHTRLRRIIGRAFTMRRVQAMRPLIESTVDDLLDGIVAGAETDVVDTIALALPIYVIGQLLGVPQDRHEDFRAWNGVLTSVTATMVEKQQAYGAAGAYLTELIAAKRADPGDDLIGALVQPPDADYALDDGELLSTIFLVMNAGYETTASMIGTAVHALLVDPATQARLRAEPELVAGSVEEFLRYESPLNLATARFTREPVELDGVVIPTDELVFVSLAAANRDPGRFDSPDQLDLARSANAHLSFGHGIHHCVGAPLARLEGEVLLRRLLDRFPRWELAASAAELSWRDSLQFRALDRLPVRFFAAGS</sequence>
<dbReference type="PANTHER" id="PTHR46696">
    <property type="entry name" value="P450, PUTATIVE (EUROFUNG)-RELATED"/>
    <property type="match status" value="1"/>
</dbReference>
<accession>A0A7D6CCJ0</accession>
<evidence type="ECO:0000313" key="11">
    <source>
        <dbReference type="EMBL" id="QLJ96650.1"/>
    </source>
</evidence>
<keyword evidence="3 10" id="KW-0479">Metal-binding</keyword>
<dbReference type="InterPro" id="IPR002397">
    <property type="entry name" value="Cyt_P450_B"/>
</dbReference>
<evidence type="ECO:0000256" key="6">
    <source>
        <dbReference type="ARBA" id="ARBA00023004"/>
    </source>
</evidence>
<keyword evidence="2 10" id="KW-0349">Heme</keyword>
<evidence type="ECO:0000256" key="7">
    <source>
        <dbReference type="ARBA" id="ARBA00023033"/>
    </source>
</evidence>
<organism evidence="11">
    <name type="scientific">Micromonospora carbonacea</name>
    <dbReference type="NCBI Taxonomy" id="47853"/>
    <lineage>
        <taxon>Bacteria</taxon>
        <taxon>Bacillati</taxon>
        <taxon>Actinomycetota</taxon>
        <taxon>Actinomycetes</taxon>
        <taxon>Micromonosporales</taxon>
        <taxon>Micromonosporaceae</taxon>
        <taxon>Micromonospora</taxon>
    </lineage>
</organism>
<keyword evidence="6 10" id="KW-0408">Iron</keyword>
<dbReference type="Pfam" id="PF00067">
    <property type="entry name" value="p450"/>
    <property type="match status" value="1"/>
</dbReference>
<dbReference type="InterPro" id="IPR017972">
    <property type="entry name" value="Cyt_P450_CS"/>
</dbReference>
<dbReference type="InterPro" id="IPR036396">
    <property type="entry name" value="Cyt_P450_sf"/>
</dbReference>
<evidence type="ECO:0000256" key="5">
    <source>
        <dbReference type="ARBA" id="ARBA00023002"/>
    </source>
</evidence>
<reference evidence="11" key="1">
    <citation type="submission" date="2020-08" db="EMBL/GenBank/DDBJ databases">
        <title>A bifunctional nitrone conjugated secondary metabolite targeting the ribosome.</title>
        <authorList>
            <person name="Limbrick E.M."/>
            <person name="Graf M."/>
            <person name="Derewacz D.K."/>
            <person name="Nguyen F."/>
            <person name="Spraggins J.M."/>
            <person name="Wieland M."/>
            <person name="Ynigez-Gutierrez A.E."/>
            <person name="Reisman B.J."/>
            <person name="Zinshteyn B."/>
            <person name="McCulloch K."/>
            <person name="Iverson T.M."/>
            <person name="Green R."/>
            <person name="Wilson D.N."/>
            <person name="Bachmann B.O."/>
        </authorList>
    </citation>
    <scope>NUCLEOTIDE SEQUENCE</scope>
    <source>
        <strain evidence="11">Africana</strain>
    </source>
</reference>
<evidence type="ECO:0000256" key="8">
    <source>
        <dbReference type="ARBA" id="ARBA00023194"/>
    </source>
</evidence>
<keyword evidence="5 10" id="KW-0560">Oxidoreductase</keyword>
<dbReference type="AlphaFoldDB" id="A0A7D6CCJ0"/>
<dbReference type="CDD" id="cd11029">
    <property type="entry name" value="CYP107-like"/>
    <property type="match status" value="1"/>
</dbReference>
<proteinExistence type="inferred from homology"/>
<keyword evidence="4" id="KW-0521">NADP</keyword>
<dbReference type="SUPFAM" id="SSF48264">
    <property type="entry name" value="Cytochrome P450"/>
    <property type="match status" value="1"/>
</dbReference>
<dbReference type="GO" id="GO:0020037">
    <property type="term" value="F:heme binding"/>
    <property type="evidence" value="ECO:0007669"/>
    <property type="project" value="InterPro"/>
</dbReference>
<name>A0A7D6CCJ0_9ACTN</name>
<dbReference type="PRINTS" id="PR00359">
    <property type="entry name" value="BP450"/>
</dbReference>
<dbReference type="Gene3D" id="1.10.630.10">
    <property type="entry name" value="Cytochrome P450"/>
    <property type="match status" value="1"/>
</dbReference>
<gene>
    <name evidence="11" type="ORF">HZU44_17170</name>
</gene>
<dbReference type="PROSITE" id="PS00086">
    <property type="entry name" value="CYTOCHROME_P450"/>
    <property type="match status" value="1"/>
</dbReference>
<dbReference type="FunFam" id="1.10.630.10:FF:000018">
    <property type="entry name" value="Cytochrome P450 monooxygenase"/>
    <property type="match status" value="1"/>
</dbReference>
<evidence type="ECO:0000256" key="3">
    <source>
        <dbReference type="ARBA" id="ARBA00022723"/>
    </source>
</evidence>
<dbReference type="GO" id="GO:0004497">
    <property type="term" value="F:monooxygenase activity"/>
    <property type="evidence" value="ECO:0007669"/>
    <property type="project" value="UniProtKB-KW"/>
</dbReference>
<evidence type="ECO:0000256" key="1">
    <source>
        <dbReference type="ARBA" id="ARBA00010617"/>
    </source>
</evidence>
<keyword evidence="7 10" id="KW-0503">Monooxygenase</keyword>
<protein>
    <submittedName>
        <fullName evidence="11">Cytochrome P450</fullName>
    </submittedName>
</protein>
<comment type="similarity">
    <text evidence="1 10">Belongs to the cytochrome P450 family.</text>
</comment>
<dbReference type="GO" id="GO:0016705">
    <property type="term" value="F:oxidoreductase activity, acting on paired donors, with incorporation or reduction of molecular oxygen"/>
    <property type="evidence" value="ECO:0007669"/>
    <property type="project" value="InterPro"/>
</dbReference>
<evidence type="ECO:0000256" key="10">
    <source>
        <dbReference type="RuleBase" id="RU000461"/>
    </source>
</evidence>
<keyword evidence="8" id="KW-0045">Antibiotic biosynthesis</keyword>
<dbReference type="InterPro" id="IPR001128">
    <property type="entry name" value="Cyt_P450"/>
</dbReference>
<comment type="pathway">
    <text evidence="9">Antibiotic biosynthesis; mycinamicin biosynthesis.</text>
</comment>
<dbReference type="EMBL" id="CP058905">
    <property type="protein sequence ID" value="QLJ96650.1"/>
    <property type="molecule type" value="Genomic_DNA"/>
</dbReference>
<evidence type="ECO:0000256" key="9">
    <source>
        <dbReference type="ARBA" id="ARBA00060683"/>
    </source>
</evidence>
<dbReference type="GO" id="GO:0005506">
    <property type="term" value="F:iron ion binding"/>
    <property type="evidence" value="ECO:0007669"/>
    <property type="project" value="InterPro"/>
</dbReference>